<proteinExistence type="predicted"/>
<evidence type="ECO:0000256" key="1">
    <source>
        <dbReference type="SAM" id="MobiDB-lite"/>
    </source>
</evidence>
<accession>A0A5A7PGR6</accession>
<keyword evidence="3" id="KW-1185">Reference proteome</keyword>
<protein>
    <submittedName>
        <fullName evidence="2">Chromosome partition protein Smc</fullName>
    </submittedName>
</protein>
<evidence type="ECO:0000313" key="2">
    <source>
        <dbReference type="EMBL" id="GER31959.1"/>
    </source>
</evidence>
<organism evidence="2 3">
    <name type="scientific">Striga asiatica</name>
    <name type="common">Asiatic witchweed</name>
    <name type="synonym">Buchnera asiatica</name>
    <dbReference type="NCBI Taxonomy" id="4170"/>
    <lineage>
        <taxon>Eukaryota</taxon>
        <taxon>Viridiplantae</taxon>
        <taxon>Streptophyta</taxon>
        <taxon>Embryophyta</taxon>
        <taxon>Tracheophyta</taxon>
        <taxon>Spermatophyta</taxon>
        <taxon>Magnoliopsida</taxon>
        <taxon>eudicotyledons</taxon>
        <taxon>Gunneridae</taxon>
        <taxon>Pentapetalae</taxon>
        <taxon>asterids</taxon>
        <taxon>lamiids</taxon>
        <taxon>Lamiales</taxon>
        <taxon>Orobanchaceae</taxon>
        <taxon>Buchnereae</taxon>
        <taxon>Striga</taxon>
    </lineage>
</organism>
<reference evidence="3" key="1">
    <citation type="journal article" date="2019" name="Curr. Biol.">
        <title>Genome Sequence of Striga asiatica Provides Insight into the Evolution of Plant Parasitism.</title>
        <authorList>
            <person name="Yoshida S."/>
            <person name="Kim S."/>
            <person name="Wafula E.K."/>
            <person name="Tanskanen J."/>
            <person name="Kim Y.M."/>
            <person name="Honaas L."/>
            <person name="Yang Z."/>
            <person name="Spallek T."/>
            <person name="Conn C.E."/>
            <person name="Ichihashi Y."/>
            <person name="Cheong K."/>
            <person name="Cui S."/>
            <person name="Der J.P."/>
            <person name="Gundlach H."/>
            <person name="Jiao Y."/>
            <person name="Hori C."/>
            <person name="Ishida J.K."/>
            <person name="Kasahara H."/>
            <person name="Kiba T."/>
            <person name="Kim M.S."/>
            <person name="Koo N."/>
            <person name="Laohavisit A."/>
            <person name="Lee Y.H."/>
            <person name="Lumba S."/>
            <person name="McCourt P."/>
            <person name="Mortimer J.C."/>
            <person name="Mutuku J.M."/>
            <person name="Nomura T."/>
            <person name="Sasaki-Sekimoto Y."/>
            <person name="Seto Y."/>
            <person name="Wang Y."/>
            <person name="Wakatake T."/>
            <person name="Sakakibara H."/>
            <person name="Demura T."/>
            <person name="Yamaguchi S."/>
            <person name="Yoneyama K."/>
            <person name="Manabe R.I."/>
            <person name="Nelson D.C."/>
            <person name="Schulman A.H."/>
            <person name="Timko M.P."/>
            <person name="dePamphilis C.W."/>
            <person name="Choi D."/>
            <person name="Shirasu K."/>
        </authorList>
    </citation>
    <scope>NUCLEOTIDE SEQUENCE [LARGE SCALE GENOMIC DNA]</scope>
    <source>
        <strain evidence="3">cv. UVA1</strain>
    </source>
</reference>
<feature type="region of interest" description="Disordered" evidence="1">
    <location>
        <begin position="1"/>
        <end position="42"/>
    </location>
</feature>
<feature type="compositionally biased region" description="Polar residues" evidence="1">
    <location>
        <begin position="1"/>
        <end position="15"/>
    </location>
</feature>
<evidence type="ECO:0000313" key="3">
    <source>
        <dbReference type="Proteomes" id="UP000325081"/>
    </source>
</evidence>
<gene>
    <name evidence="2" type="ORF">STAS_08006</name>
</gene>
<dbReference type="EMBL" id="BKCP01004519">
    <property type="protein sequence ID" value="GER31959.1"/>
    <property type="molecule type" value="Genomic_DNA"/>
</dbReference>
<dbReference type="AlphaFoldDB" id="A0A5A7PGR6"/>
<name>A0A5A7PGR6_STRAF</name>
<dbReference type="Proteomes" id="UP000325081">
    <property type="component" value="Unassembled WGS sequence"/>
</dbReference>
<sequence length="199" mass="22267">MVYSSVSHSPITQTDRSNRSFPNSSPSHHHSPNPPMADLPALALGDSTVPNLNAAYSAGAELRYSTVLTRRANPEMQWPPLPPELLLIFQNIIDGQTRLQTQLQNLPIQLHTQLQEPMTQLQERITQLQTQLQEGITQLREGITQIQEGNQLHTQFQEGVTPLHGSLNQLDMKVDTFIQMGSSQEVGSSSISRKRSKRK</sequence>
<comment type="caution">
    <text evidence="2">The sequence shown here is derived from an EMBL/GenBank/DDBJ whole genome shotgun (WGS) entry which is preliminary data.</text>
</comment>